<dbReference type="SUPFAM" id="SSF82693">
    <property type="entry name" value="Multidrug efflux transporter AcrB pore domain, PN1, PN2, PC1 and PC2 subdomains"/>
    <property type="match status" value="2"/>
</dbReference>
<evidence type="ECO:0000313" key="3">
    <source>
        <dbReference type="Proteomes" id="UP000425960"/>
    </source>
</evidence>
<dbReference type="Gene3D" id="3.30.70.1440">
    <property type="entry name" value="Multidrug efflux transporter AcrB pore domain"/>
    <property type="match status" value="1"/>
</dbReference>
<keyword evidence="1" id="KW-0812">Transmembrane</keyword>
<feature type="transmembrane region" description="Helical" evidence="1">
    <location>
        <begin position="20"/>
        <end position="44"/>
    </location>
</feature>
<name>A0A5K7ZNQ7_9BACT</name>
<dbReference type="SUPFAM" id="SSF82714">
    <property type="entry name" value="Multidrug efflux transporter AcrB TolC docking domain, DN and DC subdomains"/>
    <property type="match status" value="2"/>
</dbReference>
<dbReference type="PANTHER" id="PTHR32063:SF33">
    <property type="entry name" value="RND SUPERFAMILY EFFLUX PUMP PERMEASE COMPONENT"/>
    <property type="match status" value="1"/>
</dbReference>
<dbReference type="Proteomes" id="UP000425960">
    <property type="component" value="Chromosome"/>
</dbReference>
<dbReference type="Gene3D" id="3.30.70.1430">
    <property type="entry name" value="Multidrug efflux transporter AcrB pore domain"/>
    <property type="match status" value="2"/>
</dbReference>
<feature type="transmembrane region" description="Helical" evidence="1">
    <location>
        <begin position="897"/>
        <end position="917"/>
    </location>
</feature>
<feature type="transmembrane region" description="Helical" evidence="1">
    <location>
        <begin position="968"/>
        <end position="989"/>
    </location>
</feature>
<evidence type="ECO:0000313" key="2">
    <source>
        <dbReference type="EMBL" id="BBO82225.1"/>
    </source>
</evidence>
<dbReference type="SUPFAM" id="SSF82866">
    <property type="entry name" value="Multidrug efflux transporter AcrB transmembrane domain"/>
    <property type="match status" value="2"/>
</dbReference>
<feature type="transmembrane region" description="Helical" evidence="1">
    <location>
        <begin position="474"/>
        <end position="497"/>
    </location>
</feature>
<dbReference type="AlphaFoldDB" id="A0A5K7ZNQ7"/>
<evidence type="ECO:0000256" key="1">
    <source>
        <dbReference type="SAM" id="Phobius"/>
    </source>
</evidence>
<feature type="transmembrane region" description="Helical" evidence="1">
    <location>
        <begin position="370"/>
        <end position="388"/>
    </location>
</feature>
<gene>
    <name evidence="2" type="primary">czcA_1</name>
    <name evidence="2" type="ORF">DSCO28_27910</name>
</gene>
<feature type="transmembrane region" description="Helical" evidence="1">
    <location>
        <begin position="1001"/>
        <end position="1026"/>
    </location>
</feature>
<dbReference type="RefSeq" id="WP_155322738.1">
    <property type="nucleotide sequence ID" value="NZ_AP021876.1"/>
</dbReference>
<dbReference type="InterPro" id="IPR001036">
    <property type="entry name" value="Acrflvin-R"/>
</dbReference>
<feature type="transmembrane region" description="Helical" evidence="1">
    <location>
        <begin position="400"/>
        <end position="422"/>
    </location>
</feature>
<dbReference type="PANTHER" id="PTHR32063">
    <property type="match status" value="1"/>
</dbReference>
<proteinExistence type="predicted"/>
<protein>
    <submittedName>
        <fullName evidence="2">Multidrug resistance protein</fullName>
    </submittedName>
</protein>
<dbReference type="Gene3D" id="3.30.70.1320">
    <property type="entry name" value="Multidrug efflux transporter AcrB pore domain like"/>
    <property type="match status" value="1"/>
</dbReference>
<feature type="transmembrane region" description="Helical" evidence="1">
    <location>
        <begin position="543"/>
        <end position="560"/>
    </location>
</feature>
<keyword evidence="1" id="KW-0472">Membrane</keyword>
<accession>A0A5K7ZNQ7</accession>
<feature type="transmembrane region" description="Helical" evidence="1">
    <location>
        <begin position="442"/>
        <end position="462"/>
    </location>
</feature>
<dbReference type="EMBL" id="AP021876">
    <property type="protein sequence ID" value="BBO82225.1"/>
    <property type="molecule type" value="Genomic_DNA"/>
</dbReference>
<sequence length="1056" mass="116593">MDRDLLGPETEGDRRKSGPIAWMAGHTVAANLLMVVFLVGGLIFSRQIKKEVFPDFELDIVTVYMAYPGASPEEVERGIVLAVEEAIQGIDDIKEVTAVANEGSATVTVEVVEGKNIQRVAQDIQNSVDRITSFPDEAEDARVTVTQRRRYVVSLALFGNPGERILRETAEMVRDRLLQDPGITQVDLSGIRDYEISISVPQATLRAYGLTLEGVAAVIRRAAIELPGGSIKTDSGDVLVRMTERRDFGPQFARIPIITANDGTQVLLGDFADVVDGFEDTDSFATYNGQRAILIDVYRVGEQTPLAVSDAVRRKLAEIRPDLPPGIDLVSRNDRSDIYRQRMDLMLRNGYFGLTLVFILLAIFLEPRLAFWVSLGIPISILGSLFFLPAAGVSINIMSMFAFIITLGIVVDDAIVAGENMYHHRQAGKSWIRAAVAGTREIAMPVTFSVLTNIVAFAPLFFVSGIMGKIFRQIPVVVVAVFAVSLVESLLILPAHIGHRKPRSETGLFGWILRQQERFSHWFSRLVRTRYGPFLDLALRQRFIVICIAITVLMLTVSYIKSGRMGFELFPKIESDYALATAVLPYGSAVHKTEAVQQMLVASARQLAAENGGDRLVEGVFADIDGNQARVRIYLTPPDVRPVSTARLTTLWRERVGPVTGLESLKFESDAGGPGRGAAISVELSHRRVDVLARASAEVAETLRFFPNVSDIDDGYSPGKRQLDFKIRPEARSLGLRAQDVARQLRYAYYGAEALRQQRGRNEVKVMVRLPKSERISEHHLEEMILRTPAGKEIPLLEAVDIQQGRAYTSIDRRNGRRVITVSADVRPRSQADRVMGSLMGETLPALQEKYPGLTYSFEGRQADRRESMQSLMTGLVFALMVIYAMLAVPFNSFVQPLIIMISIPFGIVGAVIGHMIMGYSLSVMSMFGVVALSGVVINDSLVLIDFANRRRLGGISVHDAIQQAGIVRFRPILLTTLTTFGGLAPMIFETSRQARFLIPMALSLGFGILFATVITLVLVPCFFVVVEDLRRVLGLAQEQPEGTSEVIDHEKQSAN</sequence>
<dbReference type="GO" id="GO:0005886">
    <property type="term" value="C:plasma membrane"/>
    <property type="evidence" value="ECO:0007669"/>
    <property type="project" value="TreeGrafter"/>
</dbReference>
<organism evidence="2 3">
    <name type="scientific">Desulfosarcina ovata subsp. sediminis</name>
    <dbReference type="NCBI Taxonomy" id="885957"/>
    <lineage>
        <taxon>Bacteria</taxon>
        <taxon>Pseudomonadati</taxon>
        <taxon>Thermodesulfobacteriota</taxon>
        <taxon>Desulfobacteria</taxon>
        <taxon>Desulfobacterales</taxon>
        <taxon>Desulfosarcinaceae</taxon>
        <taxon>Desulfosarcina</taxon>
    </lineage>
</organism>
<reference evidence="2 3" key="1">
    <citation type="submission" date="2019-11" db="EMBL/GenBank/DDBJ databases">
        <title>Comparative genomics of hydrocarbon-degrading Desulfosarcina strains.</title>
        <authorList>
            <person name="Watanabe M."/>
            <person name="Kojima H."/>
            <person name="Fukui M."/>
        </authorList>
    </citation>
    <scope>NUCLEOTIDE SEQUENCE [LARGE SCALE GENOMIC DNA]</scope>
    <source>
        <strain evidence="2 3">28bB2T</strain>
    </source>
</reference>
<dbReference type="InterPro" id="IPR027463">
    <property type="entry name" value="AcrB_DN_DC_subdom"/>
</dbReference>
<keyword evidence="1" id="KW-1133">Transmembrane helix</keyword>
<dbReference type="KEGG" id="dov:DSCO28_27910"/>
<feature type="transmembrane region" description="Helical" evidence="1">
    <location>
        <begin position="871"/>
        <end position="891"/>
    </location>
</feature>
<feature type="transmembrane region" description="Helical" evidence="1">
    <location>
        <begin position="345"/>
        <end position="364"/>
    </location>
</feature>
<dbReference type="Gene3D" id="1.20.1640.10">
    <property type="entry name" value="Multidrug efflux transporter AcrB transmembrane domain"/>
    <property type="match status" value="2"/>
</dbReference>
<dbReference type="Pfam" id="PF00873">
    <property type="entry name" value="ACR_tran"/>
    <property type="match status" value="1"/>
</dbReference>
<dbReference type="GO" id="GO:0042910">
    <property type="term" value="F:xenobiotic transmembrane transporter activity"/>
    <property type="evidence" value="ECO:0007669"/>
    <property type="project" value="TreeGrafter"/>
</dbReference>
<dbReference type="PRINTS" id="PR00702">
    <property type="entry name" value="ACRIFLAVINRP"/>
</dbReference>
<dbReference type="Gene3D" id="3.30.2090.10">
    <property type="entry name" value="Multidrug efflux transporter AcrB TolC docking domain, DN and DC subdomains"/>
    <property type="match status" value="2"/>
</dbReference>